<dbReference type="OrthoDB" id="9789030at2"/>
<dbReference type="CDD" id="cd10559">
    <property type="entry name" value="W-FDH"/>
    <property type="match status" value="1"/>
</dbReference>
<dbReference type="PANTHER" id="PTHR43545:SF6">
    <property type="entry name" value="FORMATE DEHYDROGENASE, NITRATE-INDUCIBLE, IRON-SULFUR SUBUNIT"/>
    <property type="match status" value="1"/>
</dbReference>
<dbReference type="GO" id="GO:0045333">
    <property type="term" value="P:cellular respiration"/>
    <property type="evidence" value="ECO:0007669"/>
    <property type="project" value="InterPro"/>
</dbReference>
<evidence type="ECO:0000256" key="6">
    <source>
        <dbReference type="ARBA" id="ARBA00023014"/>
    </source>
</evidence>
<evidence type="ECO:0000313" key="8">
    <source>
        <dbReference type="EMBL" id="AMK10787.1"/>
    </source>
</evidence>
<keyword evidence="6" id="KW-0411">Iron-sulfur</keyword>
<evidence type="ECO:0000313" key="10">
    <source>
        <dbReference type="Proteomes" id="UP000055611"/>
    </source>
</evidence>
<keyword evidence="3" id="KW-0479">Metal-binding</keyword>
<dbReference type="Proteomes" id="UP000295506">
    <property type="component" value="Unassembled WGS sequence"/>
</dbReference>
<dbReference type="PROSITE" id="PS51379">
    <property type="entry name" value="4FE4S_FER_2"/>
    <property type="match status" value="1"/>
</dbReference>
<reference evidence="9 11" key="2">
    <citation type="submission" date="2019-03" db="EMBL/GenBank/DDBJ databases">
        <title>Genomic Encyclopedia of Type Strains, Phase IV (KMG-IV): sequencing the most valuable type-strain genomes for metagenomic binning, comparative biology and taxonomic classification.</title>
        <authorList>
            <person name="Goeker M."/>
        </authorList>
    </citation>
    <scope>NUCLEOTIDE SEQUENCE [LARGE SCALE GENOMIC DNA]</scope>
    <source>
        <strain evidence="9 11">DSM 101483</strain>
    </source>
</reference>
<keyword evidence="2" id="KW-0004">4Fe-4S</keyword>
<dbReference type="GO" id="GO:0015944">
    <property type="term" value="P:formate oxidation"/>
    <property type="evidence" value="ECO:0007669"/>
    <property type="project" value="InterPro"/>
</dbReference>
<evidence type="ECO:0000256" key="5">
    <source>
        <dbReference type="ARBA" id="ARBA00023004"/>
    </source>
</evidence>
<evidence type="ECO:0000256" key="3">
    <source>
        <dbReference type="ARBA" id="ARBA00022723"/>
    </source>
</evidence>
<name>A0A126QLR5_9BACT</name>
<evidence type="ECO:0000313" key="9">
    <source>
        <dbReference type="EMBL" id="TDT91773.1"/>
    </source>
</evidence>
<keyword evidence="10" id="KW-1185">Reference proteome</keyword>
<dbReference type="InterPro" id="IPR014603">
    <property type="entry name" value="Formate_DH_Fe-S_su"/>
</dbReference>
<organism evidence="9 11">
    <name type="scientific">Pseudodesulfovibrio indicus</name>
    <dbReference type="NCBI Taxonomy" id="1716143"/>
    <lineage>
        <taxon>Bacteria</taxon>
        <taxon>Pseudomonadati</taxon>
        <taxon>Thermodesulfobacteriota</taxon>
        <taxon>Desulfovibrionia</taxon>
        <taxon>Desulfovibrionales</taxon>
        <taxon>Desulfovibrionaceae</taxon>
    </lineage>
</organism>
<gene>
    <name evidence="8" type="ORF">AWY79_06520</name>
    <name evidence="9" type="ORF">EDC59_101173</name>
</gene>
<evidence type="ECO:0000256" key="4">
    <source>
        <dbReference type="ARBA" id="ARBA00022737"/>
    </source>
</evidence>
<dbReference type="RefSeq" id="WP_066801788.1">
    <property type="nucleotide sequence ID" value="NZ_CP014206.1"/>
</dbReference>
<sequence length="244" mass="27341">MTKSILIDTSRCTACRGCQIACKEWNELPANKTYQVGWGSHQNPKDLNPNNYKLVRFSENLDNGVVRWNFFPDQCRHCEVPPCKEVGDVYLDEAIVKDEKTGAVIFTEKTAKFSADEAEQVREACPYDIPRRNDKTGLLSKCTMCNERIHAGMPPACVKSCPTGAMNFGDRADMLKLGEQRLAVLKKKWPGAMLADPEDVNVIFLLIDKPEHYHTKAVAQAGTGPMSKQQFLATLARPFRAMKS</sequence>
<dbReference type="SUPFAM" id="SSF54862">
    <property type="entry name" value="4Fe-4S ferredoxins"/>
    <property type="match status" value="1"/>
</dbReference>
<dbReference type="Proteomes" id="UP000055611">
    <property type="component" value="Chromosome"/>
</dbReference>
<keyword evidence="5" id="KW-0408">Iron</keyword>
<dbReference type="AlphaFoldDB" id="A0A126QLR5"/>
<feature type="domain" description="4Fe-4S ferredoxin-type" evidence="7">
    <location>
        <begin position="3"/>
        <end position="33"/>
    </location>
</feature>
<dbReference type="GO" id="GO:0046872">
    <property type="term" value="F:metal ion binding"/>
    <property type="evidence" value="ECO:0007669"/>
    <property type="project" value="UniProtKB-KW"/>
</dbReference>
<comment type="subcellular location">
    <subcellularLocation>
        <location evidence="1">Cell envelope</location>
    </subcellularLocation>
</comment>
<dbReference type="PIRSF" id="PIRSF036298">
    <property type="entry name" value="FDH_4Fe4S"/>
    <property type="match status" value="1"/>
</dbReference>
<dbReference type="KEGG" id="dej:AWY79_06520"/>
<dbReference type="GO" id="GO:0030313">
    <property type="term" value="C:cell envelope"/>
    <property type="evidence" value="ECO:0007669"/>
    <property type="project" value="UniProtKB-SubCell"/>
</dbReference>
<evidence type="ECO:0000256" key="2">
    <source>
        <dbReference type="ARBA" id="ARBA00022485"/>
    </source>
</evidence>
<dbReference type="InterPro" id="IPR017896">
    <property type="entry name" value="4Fe4S_Fe-S-bd"/>
</dbReference>
<evidence type="ECO:0000256" key="1">
    <source>
        <dbReference type="ARBA" id="ARBA00004196"/>
    </source>
</evidence>
<dbReference type="Pfam" id="PF13247">
    <property type="entry name" value="Fer4_11"/>
    <property type="match status" value="1"/>
</dbReference>
<protein>
    <submittedName>
        <fullName evidence="8 9">Formate dehydrogenase</fullName>
    </submittedName>
</protein>
<dbReference type="EMBL" id="CP014206">
    <property type="protein sequence ID" value="AMK10787.1"/>
    <property type="molecule type" value="Genomic_DNA"/>
</dbReference>
<dbReference type="Gene3D" id="3.30.70.20">
    <property type="match status" value="2"/>
</dbReference>
<evidence type="ECO:0000259" key="7">
    <source>
        <dbReference type="PROSITE" id="PS51379"/>
    </source>
</evidence>
<dbReference type="EMBL" id="SOBK01000001">
    <property type="protein sequence ID" value="TDT91773.1"/>
    <property type="molecule type" value="Genomic_DNA"/>
</dbReference>
<dbReference type="GO" id="GO:0051539">
    <property type="term" value="F:4 iron, 4 sulfur cluster binding"/>
    <property type="evidence" value="ECO:0007669"/>
    <property type="project" value="UniProtKB-KW"/>
</dbReference>
<keyword evidence="4" id="KW-0677">Repeat</keyword>
<dbReference type="InterPro" id="IPR051555">
    <property type="entry name" value="FDH_Electron_Transfer_Unit"/>
</dbReference>
<reference evidence="8 10" key="1">
    <citation type="journal article" date="2016" name="Front. Microbiol.">
        <title>Genome Sequence of the Piezophilic, Mesophilic Sulfate-Reducing Bacterium Desulfovibrio indicus J2T.</title>
        <authorList>
            <person name="Cao J."/>
            <person name="Maignien L."/>
            <person name="Shao Z."/>
            <person name="Alain K."/>
            <person name="Jebbar M."/>
        </authorList>
    </citation>
    <scope>NUCLEOTIDE SEQUENCE [LARGE SCALE GENOMIC DNA]</scope>
    <source>
        <strain evidence="8 10">J2</strain>
    </source>
</reference>
<accession>A0A126QLR5</accession>
<proteinExistence type="predicted"/>
<dbReference type="PANTHER" id="PTHR43545">
    <property type="entry name" value="FORMATE DEHYDROGENASE, NITRATE-INDUCIBLE, IRON-SULFUR SUBUNIT"/>
    <property type="match status" value="1"/>
</dbReference>
<evidence type="ECO:0000313" key="11">
    <source>
        <dbReference type="Proteomes" id="UP000295506"/>
    </source>
</evidence>